<evidence type="ECO:0000313" key="6">
    <source>
        <dbReference type="Proteomes" id="UP001598201"/>
    </source>
</evidence>
<dbReference type="Pfam" id="PF07728">
    <property type="entry name" value="AAA_5"/>
    <property type="match status" value="1"/>
</dbReference>
<dbReference type="AlphaFoldDB" id="A0A0H3FH10"/>
<dbReference type="eggNOG" id="COG1401">
    <property type="taxonomic scope" value="Bacteria"/>
</dbReference>
<dbReference type="OrthoDB" id="9781481at2"/>
<dbReference type="Proteomes" id="UP000007257">
    <property type="component" value="Chromosome"/>
</dbReference>
<reference evidence="3 5" key="2">
    <citation type="journal article" date="2012" name="J. Bacteriol.">
        <title>Complete Genome Sequence of Rahnella sp. Strain Y9602, a Gammaproteobacterium Isolate from Metal- and Radionuclide-Contaminated Soil.</title>
        <authorList>
            <person name="Martinez R.J."/>
            <person name="Bruce D."/>
            <person name="Detter C."/>
            <person name="Goodwin L.A."/>
            <person name="Han J."/>
            <person name="Han C.S."/>
            <person name="Held B."/>
            <person name="Land M.L."/>
            <person name="Mikhailova N."/>
            <person name="Nolan M."/>
            <person name="Pennacchio L."/>
            <person name="Pitluck S."/>
            <person name="Tapia R."/>
            <person name="Woyke T."/>
            <person name="Sobecky P.A."/>
        </authorList>
    </citation>
    <scope>NUCLEOTIDE SEQUENCE [LARGE SCALE GENOMIC DNA]</scope>
    <source>
        <strain evidence="3 5">Y9602</strain>
    </source>
</reference>
<dbReference type="Proteomes" id="UP001598201">
    <property type="component" value="Unassembled WGS sequence"/>
</dbReference>
<dbReference type="RefSeq" id="WP_013577137.1">
    <property type="nucleotide sequence ID" value="NC_015061.1"/>
</dbReference>
<evidence type="ECO:0000259" key="2">
    <source>
        <dbReference type="Pfam" id="PF12102"/>
    </source>
</evidence>
<dbReference type="SUPFAM" id="SSF52540">
    <property type="entry name" value="P-loop containing nucleoside triphosphate hydrolases"/>
    <property type="match status" value="1"/>
</dbReference>
<feature type="domain" description="ATPase dynein-related AAA" evidence="1">
    <location>
        <begin position="224"/>
        <end position="367"/>
    </location>
</feature>
<dbReference type="GO" id="GO:0016887">
    <property type="term" value="F:ATP hydrolysis activity"/>
    <property type="evidence" value="ECO:0007669"/>
    <property type="project" value="InterPro"/>
</dbReference>
<dbReference type="PANTHER" id="PTHR37291:SF1">
    <property type="entry name" value="TYPE IV METHYL-DIRECTED RESTRICTION ENZYME ECOKMCRB SUBUNIT"/>
    <property type="match status" value="1"/>
</dbReference>
<reference evidence="5" key="1">
    <citation type="submission" date="2011-01" db="EMBL/GenBank/DDBJ databases">
        <title>Complete sequence of chromosome of Rahnella sp. Y9602.</title>
        <authorList>
            <consortium name="US DOE Joint Genome Institute"/>
            <person name="Lucas S."/>
            <person name="Copeland A."/>
            <person name="Lapidus A."/>
            <person name="Cheng J.-F."/>
            <person name="Goodwin L."/>
            <person name="Pitluck S."/>
            <person name="Lu M."/>
            <person name="Detter J.C."/>
            <person name="Han C."/>
            <person name="Tapia R."/>
            <person name="Land M."/>
            <person name="Hauser L."/>
            <person name="Kyrpides N."/>
            <person name="Ivanova N."/>
            <person name="Ovchinnikova G."/>
            <person name="Pagani I."/>
            <person name="Sobecky P.A."/>
            <person name="Martinez R.J."/>
            <person name="Woyke T."/>
        </authorList>
    </citation>
    <scope>NUCLEOTIDE SEQUENCE [LARGE SCALE GENOMIC DNA]</scope>
    <source>
        <strain evidence="5">Y9602</strain>
    </source>
</reference>
<gene>
    <name evidence="3" type="ordered locus">Rahaq_3859</name>
    <name evidence="4" type="ORF">ACFPK4_00830</name>
</gene>
<protein>
    <submittedName>
        <fullName evidence="3">ATPase associated with various cellular activities AAA_5</fullName>
    </submittedName>
    <submittedName>
        <fullName evidence="4">MrcB family domain-containing protein</fullName>
    </submittedName>
</protein>
<feature type="domain" description="Type IV methyl-directed restriction enzyme EcoKMcrB subunit DNA-binding" evidence="2">
    <location>
        <begin position="17"/>
        <end position="100"/>
    </location>
</feature>
<dbReference type="EMBL" id="CP002505">
    <property type="protein sequence ID" value="ADW75448.1"/>
    <property type="molecule type" value="Genomic_DNA"/>
</dbReference>
<dbReference type="InterPro" id="IPR027417">
    <property type="entry name" value="P-loop_NTPase"/>
</dbReference>
<dbReference type="Gene3D" id="3.40.50.300">
    <property type="entry name" value="P-loop containing nucleotide triphosphate hydrolases"/>
    <property type="match status" value="1"/>
</dbReference>
<evidence type="ECO:0000313" key="3">
    <source>
        <dbReference type="EMBL" id="ADW75448.1"/>
    </source>
</evidence>
<accession>A0A0H3FH10</accession>
<evidence type="ECO:0000313" key="4">
    <source>
        <dbReference type="EMBL" id="MFD3222067.1"/>
    </source>
</evidence>
<dbReference type="InterPro" id="IPR011704">
    <property type="entry name" value="ATPase_dyneun-rel_AAA"/>
</dbReference>
<evidence type="ECO:0000313" key="5">
    <source>
        <dbReference type="Proteomes" id="UP000007257"/>
    </source>
</evidence>
<dbReference type="Gene3D" id="3.30.920.90">
    <property type="match status" value="1"/>
</dbReference>
<dbReference type="REBASE" id="32575">
    <property type="entry name" value="Rsp9602McrBCP"/>
</dbReference>
<proteinExistence type="predicted"/>
<dbReference type="Pfam" id="PF12102">
    <property type="entry name" value="MrcB_N"/>
    <property type="match status" value="1"/>
</dbReference>
<dbReference type="InterPro" id="IPR021961">
    <property type="entry name" value="McrB_DNA-bd"/>
</dbReference>
<dbReference type="PANTHER" id="PTHR37291">
    <property type="entry name" value="5-METHYLCYTOSINE-SPECIFIC RESTRICTION ENZYME B"/>
    <property type="match status" value="1"/>
</dbReference>
<reference evidence="4 6" key="3">
    <citation type="submission" date="2024-09" db="EMBL/GenBank/DDBJ databases">
        <title>Genomes of Rahnella.</title>
        <authorList>
            <person name="Mnguni F.C."/>
            <person name="Shin G.Y."/>
            <person name="Coutinho T."/>
        </authorList>
    </citation>
    <scope>NUCLEOTIDE SEQUENCE [LARGE SCALE GENOMIC DNA]</scope>
    <source>
        <strain evidence="4 6">20WA0057</strain>
    </source>
</reference>
<organism evidence="3 5">
    <name type="scientific">Rahnella sp. (strain Y9602)</name>
    <dbReference type="NCBI Taxonomy" id="2703885"/>
    <lineage>
        <taxon>Bacteria</taxon>
        <taxon>Pseudomonadati</taxon>
        <taxon>Pseudomonadota</taxon>
        <taxon>Gammaproteobacteria</taxon>
        <taxon>Enterobacterales</taxon>
        <taxon>Yersiniaceae</taxon>
        <taxon>Rahnella</taxon>
    </lineage>
</organism>
<dbReference type="InterPro" id="IPR052934">
    <property type="entry name" value="Methyl-DNA_Rec/Restrict_Enz"/>
</dbReference>
<name>A0A0H3FH10_RAHSY</name>
<sequence length="523" mass="59764">MSTDFENLLKETGFADEVRRFIKQAQTDELKTKGLYSDKVCSYKLKVSFGQGNIAQVPWIAFLGEGQEVSDGIYPVFLYYKTDDHLVLSYGISETKPPKNKWQNSILQNKTVSLHMQEKGFPFKRYGSSYVATVYENASKIVNSPSFDTILYHDLGKVLQDYQVILESEGAVESTPITTVSEDNIMLNQILYGPPGTGKTYATVNTALSILDKDYYETNQFNRTVLKKRFEKLCEDGFINFVTFHQSFSYEDFVEGLRPSIGVSKQLEYHVEPGIFKKICTDAMTSPSKKFVLIIDEINRGNVSRIFGELITLIETSKRKGEDEELVTKLPYSKETFSVPNNVYIIGTMNTADRSLSGLDIALRRRFIFRETPPQPELLADIRIEGLNVGEMLAVINNRIEILLNADHCLGHAYFLPLKKNPTLEQLSSIFKDQVIPLLQEYFFEDWQKIRWILNDHRKNDDICFISPTQWDQSLFGSEVTEPLKGNTYKVNDNNFSKIEAYLGIIDTRLISALEKIADEKNV</sequence>
<dbReference type="GO" id="GO:0005524">
    <property type="term" value="F:ATP binding"/>
    <property type="evidence" value="ECO:0007669"/>
    <property type="project" value="InterPro"/>
</dbReference>
<dbReference type="KEGG" id="rah:Rahaq_3859"/>
<evidence type="ECO:0000259" key="1">
    <source>
        <dbReference type="Pfam" id="PF07728"/>
    </source>
</evidence>
<dbReference type="HOGENOM" id="CLU_008747_2_0_6"/>
<keyword evidence="6" id="KW-1185">Reference proteome</keyword>
<dbReference type="EMBL" id="JBHUCJ010000001">
    <property type="protein sequence ID" value="MFD3222067.1"/>
    <property type="molecule type" value="Genomic_DNA"/>
</dbReference>